<protein>
    <submittedName>
        <fullName evidence="1">Uncharacterized protein</fullName>
    </submittedName>
</protein>
<sequence>MSSPVSTNLSLFKVGMEFKISTLVMKLSGQEFENRGELPLANAISVFGHYRHSQLSIQ</sequence>
<reference evidence="1" key="1">
    <citation type="submission" date="2016-02" db="EMBL/GenBank/DDBJ databases">
        <title>WGS assembly of Manihot esculenta.</title>
        <authorList>
            <person name="Bredeson J.V."/>
            <person name="Prochnik S.E."/>
            <person name="Lyons J.B."/>
            <person name="Schmutz J."/>
            <person name="Grimwood J."/>
            <person name="Vrebalov J."/>
            <person name="Bart R.S."/>
            <person name="Amuge T."/>
            <person name="Ferguson M.E."/>
            <person name="Green R."/>
            <person name="Putnam N."/>
            <person name="Stites J."/>
            <person name="Rounsley S."/>
            <person name="Rokhsar D.S."/>
        </authorList>
    </citation>
    <scope>NUCLEOTIDE SEQUENCE [LARGE SCALE GENOMIC DNA]</scope>
    <source>
        <tissue evidence="1">Leaf</tissue>
    </source>
</reference>
<proteinExistence type="predicted"/>
<evidence type="ECO:0000313" key="1">
    <source>
        <dbReference type="EMBL" id="OAY48293.1"/>
    </source>
</evidence>
<organism evidence="1">
    <name type="scientific">Manihot esculenta</name>
    <name type="common">Cassava</name>
    <name type="synonym">Jatropha manihot</name>
    <dbReference type="NCBI Taxonomy" id="3983"/>
    <lineage>
        <taxon>Eukaryota</taxon>
        <taxon>Viridiplantae</taxon>
        <taxon>Streptophyta</taxon>
        <taxon>Embryophyta</taxon>
        <taxon>Tracheophyta</taxon>
        <taxon>Spermatophyta</taxon>
        <taxon>Magnoliopsida</taxon>
        <taxon>eudicotyledons</taxon>
        <taxon>Gunneridae</taxon>
        <taxon>Pentapetalae</taxon>
        <taxon>rosids</taxon>
        <taxon>fabids</taxon>
        <taxon>Malpighiales</taxon>
        <taxon>Euphorbiaceae</taxon>
        <taxon>Crotonoideae</taxon>
        <taxon>Manihoteae</taxon>
        <taxon>Manihot</taxon>
    </lineage>
</organism>
<dbReference type="AlphaFoldDB" id="A0A2C9VR18"/>
<gene>
    <name evidence="1" type="ORF">MANES_06G147300</name>
</gene>
<accession>A0A2C9VR18</accession>
<dbReference type="EMBL" id="CM004392">
    <property type="protein sequence ID" value="OAY48293.1"/>
    <property type="molecule type" value="Genomic_DNA"/>
</dbReference>
<name>A0A2C9VR18_MANES</name>